<evidence type="ECO:0000313" key="1">
    <source>
        <dbReference type="EMBL" id="CAD8852206.1"/>
    </source>
</evidence>
<name>A0A7S1AFJ3_NOCSC</name>
<proteinExistence type="predicted"/>
<gene>
    <name evidence="1" type="ORF">NSCI0253_LOCUS26556</name>
</gene>
<reference evidence="1" key="1">
    <citation type="submission" date="2021-01" db="EMBL/GenBank/DDBJ databases">
        <authorList>
            <person name="Corre E."/>
            <person name="Pelletier E."/>
            <person name="Niang G."/>
            <person name="Scheremetjew M."/>
            <person name="Finn R."/>
            <person name="Kale V."/>
            <person name="Holt S."/>
            <person name="Cochrane G."/>
            <person name="Meng A."/>
            <person name="Brown T."/>
            <person name="Cohen L."/>
        </authorList>
    </citation>
    <scope>NUCLEOTIDE SEQUENCE</scope>
</reference>
<organism evidence="1">
    <name type="scientific">Noctiluca scintillans</name>
    <name type="common">Sea sparkle</name>
    <name type="synonym">Red tide dinoflagellate</name>
    <dbReference type="NCBI Taxonomy" id="2966"/>
    <lineage>
        <taxon>Eukaryota</taxon>
        <taxon>Sar</taxon>
        <taxon>Alveolata</taxon>
        <taxon>Dinophyceae</taxon>
        <taxon>Noctilucales</taxon>
        <taxon>Noctilucaceae</taxon>
        <taxon>Noctiluca</taxon>
    </lineage>
</organism>
<sequence>MFVFSKFFGSSRSVTFGESGSRCGVGNKNIGAEPVVKLDLPLSPSISTRGVRAASESLKSDGWHLSWKGHDFRRAPVFTLLQPQPWMANALVAADRYGYSVTIGAAHKIHADQLKVHGEICCAADCLNFFGMDARNVLHRSRFGALR</sequence>
<dbReference type="AlphaFoldDB" id="A0A7S1AFJ3"/>
<accession>A0A7S1AFJ3</accession>
<protein>
    <submittedName>
        <fullName evidence="1">Uncharacterized protein</fullName>
    </submittedName>
</protein>
<dbReference type="EMBL" id="HBFQ01037600">
    <property type="protein sequence ID" value="CAD8852206.1"/>
    <property type="molecule type" value="Transcribed_RNA"/>
</dbReference>